<reference evidence="20" key="2">
    <citation type="submission" date="2025-08" db="UniProtKB">
        <authorList>
            <consortium name="Ensembl"/>
        </authorList>
    </citation>
    <scope>IDENTIFICATION</scope>
</reference>
<dbReference type="InterPro" id="IPR031148">
    <property type="entry name" value="Plexin"/>
</dbReference>
<dbReference type="Pfam" id="PF24479">
    <property type="entry name" value="PSI_PlexinA-B"/>
    <property type="match status" value="1"/>
</dbReference>
<dbReference type="Ensembl" id="ENSOMYT00000103612.2">
    <property type="protein sequence ID" value="ENSOMYP00000095335.2"/>
    <property type="gene ID" value="ENSOMYG00000042930.2"/>
</dbReference>
<evidence type="ECO:0000313" key="20">
    <source>
        <dbReference type="Ensembl" id="ENSOMYP00000095335.2"/>
    </source>
</evidence>
<evidence type="ECO:0000256" key="10">
    <source>
        <dbReference type="ARBA" id="ARBA00023136"/>
    </source>
</evidence>
<accession>A0A8C7UMI7</accession>
<dbReference type="Pfam" id="PF17960">
    <property type="entry name" value="TIG_plexin"/>
    <property type="match status" value="1"/>
</dbReference>
<dbReference type="FunFam" id="2.60.40.10:FF:000203">
    <property type="entry name" value="Plexin B2"/>
    <property type="match status" value="1"/>
</dbReference>
<dbReference type="SMART" id="SM00423">
    <property type="entry name" value="PSI"/>
    <property type="match status" value="3"/>
</dbReference>
<dbReference type="FunFam" id="1.10.506.10:FF:000012">
    <property type="entry name" value="Plexin B1"/>
    <property type="match status" value="1"/>
</dbReference>
<feature type="region of interest" description="Disordered" evidence="17">
    <location>
        <begin position="70"/>
        <end position="94"/>
    </location>
</feature>
<evidence type="ECO:0000256" key="11">
    <source>
        <dbReference type="ARBA" id="ARBA00023157"/>
    </source>
</evidence>
<comment type="caution">
    <text evidence="16">Lacks conserved residue(s) required for the propagation of feature annotation.</text>
</comment>
<protein>
    <recommendedName>
        <fullName evidence="15">Plexin-B1</fullName>
    </recommendedName>
</protein>
<evidence type="ECO:0000256" key="15">
    <source>
        <dbReference type="ARBA" id="ARBA00070678"/>
    </source>
</evidence>
<dbReference type="InterPro" id="IPR036352">
    <property type="entry name" value="Semap_dom_sf"/>
</dbReference>
<dbReference type="GO" id="GO:0048675">
    <property type="term" value="P:axon extension"/>
    <property type="evidence" value="ECO:0007669"/>
    <property type="project" value="TreeGrafter"/>
</dbReference>
<dbReference type="SUPFAM" id="SSF81296">
    <property type="entry name" value="E set domains"/>
    <property type="match status" value="3"/>
</dbReference>
<dbReference type="CDD" id="cd12793">
    <property type="entry name" value="RasGAP_plexin_B1"/>
    <property type="match status" value="1"/>
</dbReference>
<evidence type="ECO:0000256" key="7">
    <source>
        <dbReference type="ARBA" id="ARBA00022737"/>
    </source>
</evidence>
<dbReference type="GO" id="GO:0007411">
    <property type="term" value="P:axon guidance"/>
    <property type="evidence" value="ECO:0007669"/>
    <property type="project" value="UniProtKB-ARBA"/>
</dbReference>
<dbReference type="InterPro" id="IPR046800">
    <property type="entry name" value="Plexin_RBD"/>
</dbReference>
<dbReference type="SUPFAM" id="SSF103575">
    <property type="entry name" value="Plexin repeat"/>
    <property type="match status" value="1"/>
</dbReference>
<dbReference type="InterPro" id="IPR002165">
    <property type="entry name" value="Plexin_repeat"/>
</dbReference>
<dbReference type="SUPFAM" id="SSF48350">
    <property type="entry name" value="GTPase activation domain, GAP"/>
    <property type="match status" value="1"/>
</dbReference>
<feature type="region of interest" description="Disordered" evidence="17">
    <location>
        <begin position="1352"/>
        <end position="1371"/>
    </location>
</feature>
<dbReference type="InterPro" id="IPR008936">
    <property type="entry name" value="Rho_GTPase_activation_prot"/>
</dbReference>
<keyword evidence="5 18" id="KW-0812">Transmembrane</keyword>
<dbReference type="GO" id="GO:0030334">
    <property type="term" value="P:regulation of cell migration"/>
    <property type="evidence" value="ECO:0007669"/>
    <property type="project" value="TreeGrafter"/>
</dbReference>
<keyword evidence="4" id="KW-0597">Phosphoprotein</keyword>
<evidence type="ECO:0000256" key="18">
    <source>
        <dbReference type="SAM" id="Phobius"/>
    </source>
</evidence>
<dbReference type="GO" id="GO:0008360">
    <property type="term" value="P:regulation of cell shape"/>
    <property type="evidence" value="ECO:0007669"/>
    <property type="project" value="UniProtKB-ARBA"/>
</dbReference>
<dbReference type="GO" id="GO:0005886">
    <property type="term" value="C:plasma membrane"/>
    <property type="evidence" value="ECO:0007669"/>
    <property type="project" value="UniProtKB-SubCell"/>
</dbReference>
<organism evidence="20 21">
    <name type="scientific">Oncorhynchus mykiss</name>
    <name type="common">Rainbow trout</name>
    <name type="synonym">Salmo gairdneri</name>
    <dbReference type="NCBI Taxonomy" id="8022"/>
    <lineage>
        <taxon>Eukaryota</taxon>
        <taxon>Metazoa</taxon>
        <taxon>Chordata</taxon>
        <taxon>Craniata</taxon>
        <taxon>Vertebrata</taxon>
        <taxon>Euteleostomi</taxon>
        <taxon>Actinopterygii</taxon>
        <taxon>Neopterygii</taxon>
        <taxon>Teleostei</taxon>
        <taxon>Protacanthopterygii</taxon>
        <taxon>Salmoniformes</taxon>
        <taxon>Salmonidae</taxon>
        <taxon>Salmoninae</taxon>
        <taxon>Oncorhynchus</taxon>
    </lineage>
</organism>
<keyword evidence="10 18" id="KW-0472">Membrane</keyword>
<comment type="similarity">
    <text evidence="2">Belongs to the plexin family.</text>
</comment>
<dbReference type="InterPro" id="IPR015943">
    <property type="entry name" value="WD40/YVTN_repeat-like_dom_sf"/>
</dbReference>
<dbReference type="FunFam" id="1.10.506.10:FF:000010">
    <property type="entry name" value="Plexin B1"/>
    <property type="match status" value="1"/>
</dbReference>
<reference evidence="20" key="3">
    <citation type="submission" date="2025-09" db="UniProtKB">
        <authorList>
            <consortium name="Ensembl"/>
        </authorList>
    </citation>
    <scope>IDENTIFICATION</scope>
</reference>
<dbReference type="InterPro" id="IPR057533">
    <property type="entry name" value="PSI_Plexin-B"/>
</dbReference>
<dbReference type="GO" id="GO:0007162">
    <property type="term" value="P:negative regulation of cell adhesion"/>
    <property type="evidence" value="ECO:0007669"/>
    <property type="project" value="TreeGrafter"/>
</dbReference>
<dbReference type="Gene3D" id="3.10.20.90">
    <property type="entry name" value="Phosphatidylinositol 3-kinase Catalytic Subunit, Chain A, domain 1"/>
    <property type="match status" value="1"/>
</dbReference>
<evidence type="ECO:0000313" key="21">
    <source>
        <dbReference type="Proteomes" id="UP000694395"/>
    </source>
</evidence>
<keyword evidence="9" id="KW-0175">Coiled coil</keyword>
<proteinExistence type="inferred from homology"/>
<evidence type="ECO:0000256" key="5">
    <source>
        <dbReference type="ARBA" id="ARBA00022692"/>
    </source>
</evidence>
<evidence type="ECO:0000256" key="9">
    <source>
        <dbReference type="ARBA" id="ARBA00023054"/>
    </source>
</evidence>
<name>A0A8C7UMI7_ONCMY</name>
<dbReference type="InterPro" id="IPR041019">
    <property type="entry name" value="TIG1_plexin"/>
</dbReference>
<dbReference type="InterPro" id="IPR016201">
    <property type="entry name" value="PSI"/>
</dbReference>
<dbReference type="GO" id="GO:0002116">
    <property type="term" value="C:semaphorin receptor complex"/>
    <property type="evidence" value="ECO:0007669"/>
    <property type="project" value="TreeGrafter"/>
</dbReference>
<dbReference type="CDD" id="cd01180">
    <property type="entry name" value="IPT_plexin_repeat1"/>
    <property type="match status" value="1"/>
</dbReference>
<evidence type="ECO:0000256" key="14">
    <source>
        <dbReference type="ARBA" id="ARBA00057668"/>
    </source>
</evidence>
<evidence type="ECO:0000256" key="17">
    <source>
        <dbReference type="SAM" id="MobiDB-lite"/>
    </source>
</evidence>
<comment type="function">
    <text evidence="14">Receptor for SEMA4D. Plays a role in GABAergic synapse development. Mediates SEMA4A- and SEMA4D-dependent inhibitory synapse development. Plays a role in RHOA activation and subsequent changes of the actin cytoskeleton. Plays a role in axon guidance, invasive growth and cell migration.</text>
</comment>
<dbReference type="GO" id="GO:0050772">
    <property type="term" value="P:positive regulation of axonogenesis"/>
    <property type="evidence" value="ECO:0007669"/>
    <property type="project" value="TreeGrafter"/>
</dbReference>
<comment type="subcellular location">
    <subcellularLocation>
        <location evidence="1">Cell membrane</location>
        <topology evidence="1">Single-pass type I membrane protein</topology>
    </subcellularLocation>
</comment>
<dbReference type="FunFam" id="3.10.20.90:FF:000120">
    <property type="entry name" value="Plexin b1a"/>
    <property type="match status" value="1"/>
</dbReference>
<evidence type="ECO:0000256" key="16">
    <source>
        <dbReference type="PROSITE-ProRule" id="PRU00352"/>
    </source>
</evidence>
<dbReference type="Pfam" id="PF01403">
    <property type="entry name" value="Sema"/>
    <property type="match status" value="1"/>
</dbReference>
<feature type="domain" description="Sema" evidence="19">
    <location>
        <begin position="8"/>
        <end position="477"/>
    </location>
</feature>
<evidence type="ECO:0000256" key="6">
    <source>
        <dbReference type="ARBA" id="ARBA00022729"/>
    </source>
</evidence>
<dbReference type="PANTHER" id="PTHR22625:SF36">
    <property type="entry name" value="PLEXIN-B1"/>
    <property type="match status" value="1"/>
</dbReference>
<keyword evidence="3" id="KW-1003">Cell membrane</keyword>
<feature type="transmembrane region" description="Helical" evidence="18">
    <location>
        <begin position="1408"/>
        <end position="1428"/>
    </location>
</feature>
<dbReference type="Pfam" id="PF24317">
    <property type="entry name" value="PSI_Plexin-B"/>
    <property type="match status" value="1"/>
</dbReference>
<dbReference type="SUPFAM" id="SSF101912">
    <property type="entry name" value="Sema domain"/>
    <property type="match status" value="1"/>
</dbReference>
<keyword evidence="11" id="KW-1015">Disulfide bond</keyword>
<keyword evidence="6" id="KW-0732">Signal</keyword>
<dbReference type="Pfam" id="PF20170">
    <property type="entry name" value="Plexin_RBD"/>
    <property type="match status" value="1"/>
</dbReference>
<dbReference type="Gene3D" id="2.60.40.10">
    <property type="entry name" value="Immunoglobulins"/>
    <property type="match status" value="3"/>
</dbReference>
<dbReference type="Pfam" id="PF08337">
    <property type="entry name" value="Plexin_cytopl"/>
    <property type="match status" value="1"/>
</dbReference>
<dbReference type="GO" id="GO:0017154">
    <property type="term" value="F:semaphorin receptor activity"/>
    <property type="evidence" value="ECO:0007669"/>
    <property type="project" value="InterPro"/>
</dbReference>
<feature type="compositionally biased region" description="Pro residues" evidence="17">
    <location>
        <begin position="761"/>
        <end position="770"/>
    </location>
</feature>
<feature type="region of interest" description="Disordered" evidence="17">
    <location>
        <begin position="753"/>
        <end position="777"/>
    </location>
</feature>
<evidence type="ECO:0000259" key="19">
    <source>
        <dbReference type="PROSITE" id="PS51004"/>
    </source>
</evidence>
<dbReference type="SMART" id="SM00630">
    <property type="entry name" value="Sema"/>
    <property type="match status" value="1"/>
</dbReference>
<evidence type="ECO:0000256" key="12">
    <source>
        <dbReference type="ARBA" id="ARBA00023170"/>
    </source>
</evidence>
<keyword evidence="7" id="KW-0677">Repeat</keyword>
<feature type="compositionally biased region" description="Pro residues" evidence="17">
    <location>
        <begin position="1352"/>
        <end position="1363"/>
    </location>
</feature>
<evidence type="ECO:0000256" key="13">
    <source>
        <dbReference type="ARBA" id="ARBA00023180"/>
    </source>
</evidence>
<dbReference type="FunFam" id="2.60.40.10:FF:000131">
    <property type="entry name" value="Plexin A2"/>
    <property type="match status" value="1"/>
</dbReference>
<dbReference type="PANTHER" id="PTHR22625">
    <property type="entry name" value="PLEXIN"/>
    <property type="match status" value="1"/>
</dbReference>
<dbReference type="InterPro" id="IPR014756">
    <property type="entry name" value="Ig_E-set"/>
</dbReference>
<dbReference type="InterPro" id="IPR002909">
    <property type="entry name" value="IPT_dom"/>
</dbReference>
<evidence type="ECO:0000256" key="1">
    <source>
        <dbReference type="ARBA" id="ARBA00004251"/>
    </source>
</evidence>
<reference evidence="20" key="1">
    <citation type="submission" date="2020-07" db="EMBL/GenBank/DDBJ databases">
        <title>A long reads based de novo assembly of the rainbow trout Arlee double haploid line genome.</title>
        <authorList>
            <person name="Gao G."/>
            <person name="Palti Y."/>
        </authorList>
    </citation>
    <scope>NUCLEOTIDE SEQUENCE [LARGE SCALE GENOMIC DNA]</scope>
</reference>
<dbReference type="InterPro" id="IPR001627">
    <property type="entry name" value="Semap_dom"/>
</dbReference>
<dbReference type="InterPro" id="IPR013783">
    <property type="entry name" value="Ig-like_fold"/>
</dbReference>
<dbReference type="FunFam" id="2.60.40.10:FF:000705">
    <property type="entry name" value="Plexin B1"/>
    <property type="match status" value="1"/>
</dbReference>
<keyword evidence="21" id="KW-1185">Reference proteome</keyword>
<keyword evidence="8 18" id="KW-1133">Transmembrane helix</keyword>
<dbReference type="Pfam" id="PF01833">
    <property type="entry name" value="TIG"/>
    <property type="match status" value="2"/>
</dbReference>
<dbReference type="GeneTree" id="ENSGT01150000286928"/>
<keyword evidence="13" id="KW-0325">Glycoprotein</keyword>
<evidence type="ECO:0000256" key="4">
    <source>
        <dbReference type="ARBA" id="ARBA00022553"/>
    </source>
</evidence>
<sequence length="2049" mass="227244">KHPASWPSYGLAWVSDPSSTPSSPYPTFTRTDALFEHLALHPDPAVGRIYVGARDHLFQLDRNLTAELQDNTGPVTDSRECLPPVTESNCPQARRTSNHNKLLLVDPYAMELITCGSVNQGICQKRSLDSVGTVLFSAERPVDTQYVAANHPNVSTVGLVVRSRPDRQPVLFVGRGYTSSHPPISTRNLAQEPVFSYEETAKLAVAGRLSEYDHHFVASFAHRQHVYFLFYRRDIKSQSREYRTYVSRVCLDDQAYYSYVEVPLACRSAAGKSYNLLQAVRLGLPPKQNGGDAEQAEVLLGVFSTRQASSTRPSEDSALCMFNLDDLDQRINFTRDLCYTQFGRDEGGGEAAYIEYEVKSNCANLPSNTLDAYPCGSDHTPSPMASRVPVETEPILDSPSARLTAVAVSVRVGHTIAFLGDSKGNLRKVFLGPNGEVEEYAVVSIQANAAISSDLVLDQSEEHLFIMTSTMLQKRPVAECHEHLDCQACLSAHDPYCGWCVLEGRCGQQSQCSHRAQGGQWLWSFDMEQQCLTIQSLGPSNISREEKRRIALSVPGLPILEEDNSYACYFHDTESPATVTDTGVTCLSPDPHRVPAVPSGQEFVTVTLSLRFGDVVVTATKFTFYDCTAVKQLSGSVPCRGCVLSRWGCNWCVHQHTCTHKPTCDKGVIIYNEHVSHTHTATNGQLARGQTACYALSAKGTASLAILSTVEFVHLMHPSVRLVGADQFPPLAATPSRPPFPLWEPANSEPTFHLDLTGAHFPPPLEPLPPTEAEGQGAEPDVFLWPMEEVEEETEGKAAENDTSVSFSATTVLSGDGEAAEHSPSASAYPRLLDADSELDYQYDSGDEGSYVSWGSSACPCVEKVKDSPLLPVRVERKITLLARNLHLYQDRDLDYECVLVIEGRTVVVDAYVEMDEMNPSLFDITCQLHQFASLSLPVTLYNCSVGRSDCSRCHTADQKYGCVWCGGGQSTCLYGDSCSEPIEQTCPAPVIHAIEPLSGLVEGGTMVTISGSNLGQKAEDILHSVSVAGVSCSVIPHLYEVSSRIVCKTEASGGEKMGQVSVEVSGGEFGLSSQRFSYQDPFVMEVSPQRGPMAGGSSLTITGRNLLTGRPSDITVTVGGVPCVISSEVQEGSVVCVTGSSNGTGEHRVTLRYGDSQRHLHESAYRYTPNPNITQAAPAKSFLSGGRLVFVSGHNLDVVQEPRMLTEDKVLLLRHRRIVPEPHCPGDPLCSIKQYIERCEVNSSSLILCRTPAVGPSVWGSRVDVAFLLDNLRFPFGAVSPQGAFSYEPNPVLHPLNQQEPLKPYRYNPGSFIQLEGENLDLAISKEEVVVLVGEGVCAVKTLTRNHLYCEPPPQQPVPGPPNGGRKREGTDTLPEFTVHMGNLNFSLGRVQYDTLSLSTFPLEAQIGVGVGASIVALIVLIIVLIYRRKSKQALRDYKKVQIQLENLETSVRDRCKKEFTDLMTEMMDMSSDLVGSGIPFLDYRRYAERIFFPGHRESPLRRDLDVQECRRATVEQGLVQLSNLLNSKLFLTKFIHTLESQRTFSPRDRAYVASLLTVALHGKLEYFTDILKTLLNDLVEQYVAKNPKLMLRRTETVVEKLLTNWMSICLYAFLRDSAGESLYMLFRAIKHQVDKGPVDAVTGKAKYTLNDNRLLREDVEYKTLTLNVLMQGGGVNETQPLPSKVLDIDTITQVKEKLLDQVYKGTSFSHRPHTDSLDLEWRSGVAGHLILSDEDLTSVVQGNWKRLNTLQHYKVPDGATVALVPRHSKHIHHDNHDYVAGEKTPMLEDADEGGVRLWHLVKASEEPELPKHRRGSVRERERAKAIPEIYLTRLLSMKGTLQKFVDDLFTVILSTSRPVPLAVKYFFDLLDDQAQHHAITDPETIHIWKTNSLPLRFWINIVKNPQFIFDVQPSDHVDAVLTVISQTFMDSCTTAEHKLGRDSPINKLLYARDIPRYKQMVERYYADIRQTISASDQEMNSALAELSRNYSGELNYLVALHELYKYINKYYDQIIGALEEDSMAQKMQLGYRLQQVAAAVENKVTDL</sequence>
<keyword evidence="12" id="KW-0675">Receptor</keyword>
<dbReference type="Pfam" id="PF18020">
    <property type="entry name" value="TIG_2"/>
    <property type="match status" value="1"/>
</dbReference>
<evidence type="ECO:0000256" key="2">
    <source>
        <dbReference type="ARBA" id="ARBA00010297"/>
    </source>
</evidence>
<dbReference type="Pfam" id="PF01437">
    <property type="entry name" value="PSI"/>
    <property type="match status" value="1"/>
</dbReference>
<dbReference type="InterPro" id="IPR041362">
    <property type="entry name" value="TIG2_plexin"/>
</dbReference>
<dbReference type="PROSITE" id="PS51004">
    <property type="entry name" value="SEMA"/>
    <property type="match status" value="1"/>
</dbReference>
<dbReference type="FunFam" id="2.130.10.10:FF:000126">
    <property type="entry name" value="Plexin B1"/>
    <property type="match status" value="1"/>
</dbReference>
<evidence type="ECO:0000256" key="8">
    <source>
        <dbReference type="ARBA" id="ARBA00022989"/>
    </source>
</evidence>
<dbReference type="InterPro" id="IPR013548">
    <property type="entry name" value="Plexin_cytoplasmic_RasGAP_dom"/>
</dbReference>
<dbReference type="Gene3D" id="2.130.10.10">
    <property type="entry name" value="YVTN repeat-like/Quinoprotein amine dehydrogenase"/>
    <property type="match status" value="1"/>
</dbReference>
<dbReference type="SMART" id="SM00429">
    <property type="entry name" value="IPT"/>
    <property type="match status" value="3"/>
</dbReference>
<dbReference type="Gene3D" id="1.10.506.10">
    <property type="entry name" value="GTPase Activation - p120gap, domain 1"/>
    <property type="match status" value="1"/>
</dbReference>
<dbReference type="Proteomes" id="UP000694395">
    <property type="component" value="Chromosome 17"/>
</dbReference>
<evidence type="ECO:0000256" key="3">
    <source>
        <dbReference type="ARBA" id="ARBA00022475"/>
    </source>
</evidence>